<dbReference type="PANTHER" id="PTHR10642:SF26">
    <property type="entry name" value="RIBONUCLEASE H1"/>
    <property type="match status" value="1"/>
</dbReference>
<comment type="similarity">
    <text evidence="4">Belongs to the RNase H family.</text>
</comment>
<dbReference type="SUPFAM" id="SSF53098">
    <property type="entry name" value="Ribonuclease H-like"/>
    <property type="match status" value="1"/>
</dbReference>
<dbReference type="InterPro" id="IPR050092">
    <property type="entry name" value="RNase_H"/>
</dbReference>
<name>A0A1J5QK77_9ZZZZ</name>
<comment type="cofactor">
    <cofactor evidence="2">
        <name>Mg(2+)</name>
        <dbReference type="ChEBI" id="CHEBI:18420"/>
    </cofactor>
</comment>
<dbReference type="GO" id="GO:0003676">
    <property type="term" value="F:nucleic acid binding"/>
    <property type="evidence" value="ECO:0007669"/>
    <property type="project" value="InterPro"/>
</dbReference>
<evidence type="ECO:0000256" key="9">
    <source>
        <dbReference type="ARBA" id="ARBA00022759"/>
    </source>
</evidence>
<evidence type="ECO:0000313" key="13">
    <source>
        <dbReference type="EMBL" id="OIQ83953.1"/>
    </source>
</evidence>
<sequence>MNSQTISHVHAYTDGACKGNPGPGGWGVLLQAGSSRKELFGGEAQTTNNRMELTAAIMALEALRKPCDVQLFTDSQYVLKGMTEWLPGWKARGWKTADRKPVKNVDLWMRLEKALARHKVTWVWVRGHNGDPGNEAADALANRGVDSVLSAA</sequence>
<dbReference type="InterPro" id="IPR002156">
    <property type="entry name" value="RNaseH_domain"/>
</dbReference>
<dbReference type="InterPro" id="IPR022892">
    <property type="entry name" value="RNaseHI"/>
</dbReference>
<dbReference type="EMBL" id="MLJW01000657">
    <property type="protein sequence ID" value="OIQ83953.1"/>
    <property type="molecule type" value="Genomic_DNA"/>
</dbReference>
<dbReference type="AlphaFoldDB" id="A0A1J5QK77"/>
<dbReference type="GO" id="GO:0043137">
    <property type="term" value="P:DNA replication, removal of RNA primer"/>
    <property type="evidence" value="ECO:0007669"/>
    <property type="project" value="TreeGrafter"/>
</dbReference>
<keyword evidence="8" id="KW-0479">Metal-binding</keyword>
<comment type="caution">
    <text evidence="13">The sequence shown here is derived from an EMBL/GenBank/DDBJ whole genome shotgun (WGS) entry which is preliminary data.</text>
</comment>
<dbReference type="NCBIfam" id="NF001236">
    <property type="entry name" value="PRK00203.1"/>
    <property type="match status" value="1"/>
</dbReference>
<evidence type="ECO:0000256" key="6">
    <source>
        <dbReference type="ARBA" id="ARBA00012180"/>
    </source>
</evidence>
<dbReference type="CDD" id="cd09278">
    <property type="entry name" value="RNase_HI_prokaryote_like"/>
    <property type="match status" value="1"/>
</dbReference>
<evidence type="ECO:0000256" key="2">
    <source>
        <dbReference type="ARBA" id="ARBA00001946"/>
    </source>
</evidence>
<comment type="catalytic activity">
    <reaction evidence="1">
        <text>Endonucleolytic cleavage to 5'-phosphomonoester.</text>
        <dbReference type="EC" id="3.1.26.4"/>
    </reaction>
</comment>
<evidence type="ECO:0000256" key="1">
    <source>
        <dbReference type="ARBA" id="ARBA00000077"/>
    </source>
</evidence>
<keyword evidence="7" id="KW-0540">Nuclease</keyword>
<protein>
    <recommendedName>
        <fullName evidence="6">ribonuclease H</fullName>
        <ecNumber evidence="6">3.1.26.4</ecNumber>
    </recommendedName>
</protein>
<evidence type="ECO:0000256" key="10">
    <source>
        <dbReference type="ARBA" id="ARBA00022801"/>
    </source>
</evidence>
<evidence type="ECO:0000256" key="7">
    <source>
        <dbReference type="ARBA" id="ARBA00022722"/>
    </source>
</evidence>
<evidence type="ECO:0000256" key="4">
    <source>
        <dbReference type="ARBA" id="ARBA00005300"/>
    </source>
</evidence>
<comment type="subunit">
    <text evidence="5">Monomer.</text>
</comment>
<evidence type="ECO:0000256" key="5">
    <source>
        <dbReference type="ARBA" id="ARBA00011245"/>
    </source>
</evidence>
<accession>A0A1J5QK77</accession>
<evidence type="ECO:0000259" key="12">
    <source>
        <dbReference type="PROSITE" id="PS50879"/>
    </source>
</evidence>
<dbReference type="EC" id="3.1.26.4" evidence="6"/>
<dbReference type="HAMAP" id="MF_00042">
    <property type="entry name" value="RNase_H"/>
    <property type="match status" value="1"/>
</dbReference>
<organism evidence="13">
    <name type="scientific">mine drainage metagenome</name>
    <dbReference type="NCBI Taxonomy" id="410659"/>
    <lineage>
        <taxon>unclassified sequences</taxon>
        <taxon>metagenomes</taxon>
        <taxon>ecological metagenomes</taxon>
    </lineage>
</organism>
<keyword evidence="10 13" id="KW-0378">Hydrolase</keyword>
<dbReference type="Gene3D" id="3.30.420.10">
    <property type="entry name" value="Ribonuclease H-like superfamily/Ribonuclease H"/>
    <property type="match status" value="1"/>
</dbReference>
<evidence type="ECO:0000256" key="8">
    <source>
        <dbReference type="ARBA" id="ARBA00022723"/>
    </source>
</evidence>
<reference evidence="13" key="1">
    <citation type="submission" date="2016-10" db="EMBL/GenBank/DDBJ databases">
        <title>Sequence of Gallionella enrichment culture.</title>
        <authorList>
            <person name="Poehlein A."/>
            <person name="Muehling M."/>
            <person name="Daniel R."/>
        </authorList>
    </citation>
    <scope>NUCLEOTIDE SEQUENCE</scope>
</reference>
<evidence type="ECO:0000256" key="11">
    <source>
        <dbReference type="ARBA" id="ARBA00022842"/>
    </source>
</evidence>
<keyword evidence="9" id="KW-0255">Endonuclease</keyword>
<dbReference type="InterPro" id="IPR012337">
    <property type="entry name" value="RNaseH-like_sf"/>
</dbReference>
<dbReference type="InterPro" id="IPR036397">
    <property type="entry name" value="RNaseH_sf"/>
</dbReference>
<comment type="function">
    <text evidence="3">Endonuclease that specifically degrades the RNA of RNA-DNA hybrids.</text>
</comment>
<keyword evidence="11" id="KW-0460">Magnesium</keyword>
<dbReference type="FunFam" id="3.30.420.10:FF:000089">
    <property type="entry name" value="Ribonuclease H"/>
    <property type="match status" value="1"/>
</dbReference>
<proteinExistence type="inferred from homology"/>
<dbReference type="Pfam" id="PF00075">
    <property type="entry name" value="RNase_H"/>
    <property type="match status" value="1"/>
</dbReference>
<dbReference type="PANTHER" id="PTHR10642">
    <property type="entry name" value="RIBONUCLEASE H1"/>
    <property type="match status" value="1"/>
</dbReference>
<dbReference type="GO" id="GO:0046872">
    <property type="term" value="F:metal ion binding"/>
    <property type="evidence" value="ECO:0007669"/>
    <property type="project" value="UniProtKB-KW"/>
</dbReference>
<gene>
    <name evidence="13" type="primary">rnhA_11</name>
    <name evidence="13" type="ORF">GALL_342320</name>
</gene>
<feature type="domain" description="RNase H type-1" evidence="12">
    <location>
        <begin position="5"/>
        <end position="146"/>
    </location>
</feature>
<evidence type="ECO:0000256" key="3">
    <source>
        <dbReference type="ARBA" id="ARBA00004065"/>
    </source>
</evidence>
<dbReference type="GO" id="GO:0004523">
    <property type="term" value="F:RNA-DNA hybrid ribonuclease activity"/>
    <property type="evidence" value="ECO:0007669"/>
    <property type="project" value="UniProtKB-EC"/>
</dbReference>
<dbReference type="PROSITE" id="PS50879">
    <property type="entry name" value="RNASE_H_1"/>
    <property type="match status" value="1"/>
</dbReference>